<protein>
    <submittedName>
        <fullName evidence="1">Uncharacterized protein</fullName>
    </submittedName>
</protein>
<name>A0A4R4F9V4_9FIRM</name>
<sequence length="65" mass="7713">MHSKRAYKLPKPLLCDADAEIDMELINKYVALHEERFPRYEYLENLYMGFLSNGAMKMTPSMRQL</sequence>
<keyword evidence="2" id="KW-1185">Reference proteome</keyword>
<evidence type="ECO:0000313" key="1">
    <source>
        <dbReference type="EMBL" id="TDA20101.1"/>
    </source>
</evidence>
<comment type="caution">
    <text evidence="1">The sequence shown here is derived from an EMBL/GenBank/DDBJ whole genome shotgun (WGS) entry which is preliminary data.</text>
</comment>
<gene>
    <name evidence="1" type="ORF">E1963_18970</name>
</gene>
<dbReference type="EMBL" id="SMMX01000035">
    <property type="protein sequence ID" value="TDA20101.1"/>
    <property type="molecule type" value="Genomic_DNA"/>
</dbReference>
<dbReference type="Proteomes" id="UP000295710">
    <property type="component" value="Unassembled WGS sequence"/>
</dbReference>
<dbReference type="RefSeq" id="WP_132281604.1">
    <property type="nucleotide sequence ID" value="NZ_JAOBST010000083.1"/>
</dbReference>
<organism evidence="1 2">
    <name type="scientific">Extibacter muris</name>
    <dbReference type="NCBI Taxonomy" id="1796622"/>
    <lineage>
        <taxon>Bacteria</taxon>
        <taxon>Bacillati</taxon>
        <taxon>Bacillota</taxon>
        <taxon>Clostridia</taxon>
        <taxon>Lachnospirales</taxon>
        <taxon>Lachnospiraceae</taxon>
        <taxon>Extibacter</taxon>
    </lineage>
</organism>
<accession>A0A4R4F9V4</accession>
<evidence type="ECO:0000313" key="2">
    <source>
        <dbReference type="Proteomes" id="UP000295710"/>
    </source>
</evidence>
<proteinExistence type="predicted"/>
<dbReference type="AlphaFoldDB" id="A0A4R4F9V4"/>
<reference evidence="1 2" key="1">
    <citation type="journal article" date="2016" name="Nat. Microbiol.">
        <title>The Mouse Intestinal Bacterial Collection (miBC) provides host-specific insight into cultured diversity and functional potential of the gut microbiota.</title>
        <authorList>
            <person name="Lagkouvardos I."/>
            <person name="Pukall R."/>
            <person name="Abt B."/>
            <person name="Foesel B.U."/>
            <person name="Meier-Kolthoff J.P."/>
            <person name="Kumar N."/>
            <person name="Bresciani A."/>
            <person name="Martinez I."/>
            <person name="Just S."/>
            <person name="Ziegler C."/>
            <person name="Brugiroux S."/>
            <person name="Garzetti D."/>
            <person name="Wenning M."/>
            <person name="Bui T.P."/>
            <person name="Wang J."/>
            <person name="Hugenholtz F."/>
            <person name="Plugge C.M."/>
            <person name="Peterson D.A."/>
            <person name="Hornef M.W."/>
            <person name="Baines J.F."/>
            <person name="Smidt H."/>
            <person name="Walter J."/>
            <person name="Kristiansen K."/>
            <person name="Nielsen H.B."/>
            <person name="Haller D."/>
            <person name="Overmann J."/>
            <person name="Stecher B."/>
            <person name="Clavel T."/>
        </authorList>
    </citation>
    <scope>NUCLEOTIDE SEQUENCE [LARGE SCALE GENOMIC DNA]</scope>
    <source>
        <strain evidence="1 2">DSM 28560</strain>
    </source>
</reference>